<dbReference type="Pfam" id="PF13489">
    <property type="entry name" value="Methyltransf_23"/>
    <property type="match status" value="1"/>
</dbReference>
<dbReference type="SUPFAM" id="SSF53335">
    <property type="entry name" value="S-adenosyl-L-methionine-dependent methyltransferases"/>
    <property type="match status" value="1"/>
</dbReference>
<name>A0ABZ0IKN1_9BACT</name>
<keyword evidence="1" id="KW-0808">Transferase</keyword>
<dbReference type="GO" id="GO:0032259">
    <property type="term" value="P:methylation"/>
    <property type="evidence" value="ECO:0007669"/>
    <property type="project" value="UniProtKB-KW"/>
</dbReference>
<dbReference type="Proteomes" id="UP001302349">
    <property type="component" value="Chromosome"/>
</dbReference>
<organism evidence="1 2">
    <name type="scientific">Imperialibacter roseus</name>
    <dbReference type="NCBI Taxonomy" id="1324217"/>
    <lineage>
        <taxon>Bacteria</taxon>
        <taxon>Pseudomonadati</taxon>
        <taxon>Bacteroidota</taxon>
        <taxon>Cytophagia</taxon>
        <taxon>Cytophagales</taxon>
        <taxon>Flammeovirgaceae</taxon>
        <taxon>Imperialibacter</taxon>
    </lineage>
</organism>
<dbReference type="CDD" id="cd02440">
    <property type="entry name" value="AdoMet_MTases"/>
    <property type="match status" value="1"/>
</dbReference>
<dbReference type="EMBL" id="CP136051">
    <property type="protein sequence ID" value="WOK05582.1"/>
    <property type="molecule type" value="Genomic_DNA"/>
</dbReference>
<dbReference type="EC" id="2.1.1.-" evidence="1"/>
<dbReference type="Gene3D" id="3.40.50.150">
    <property type="entry name" value="Vaccinia Virus protein VP39"/>
    <property type="match status" value="1"/>
</dbReference>
<reference evidence="1 2" key="1">
    <citation type="journal article" date="2023" name="Microbiol. Resour. Announc.">
        <title>Complete Genome Sequence of Imperialibacter roseus strain P4T.</title>
        <authorList>
            <person name="Tizabi D.R."/>
            <person name="Bachvaroff T."/>
            <person name="Hill R.T."/>
        </authorList>
    </citation>
    <scope>NUCLEOTIDE SEQUENCE [LARGE SCALE GENOMIC DNA]</scope>
    <source>
        <strain evidence="1 2">P4T</strain>
    </source>
</reference>
<dbReference type="GO" id="GO:0008168">
    <property type="term" value="F:methyltransferase activity"/>
    <property type="evidence" value="ECO:0007669"/>
    <property type="project" value="UniProtKB-KW"/>
</dbReference>
<sequence>MVKESTMQKSPERYIKPLVSLKVEEFFSFLEPVDNGRQVLDAGCGEQPFRQLIEKKGMVYNSLDVAQNRSRNVDYLAAIDKPLPDEVPLNQFDVILCTEVLEHVANWEQAFENFQKLLRPGGVMIITTPFFYFLHEEPFDYWRPTPFALEHFAQRHSLRVSDVQKLGTGWDVLGTFLEVSFMERTQNAGVFGAFVFKLTRFFLSKVRGYLVQGRLQNISSLQSPFFHSVFVVLQK</sequence>
<proteinExistence type="predicted"/>
<evidence type="ECO:0000313" key="2">
    <source>
        <dbReference type="Proteomes" id="UP001302349"/>
    </source>
</evidence>
<dbReference type="InterPro" id="IPR029063">
    <property type="entry name" value="SAM-dependent_MTases_sf"/>
</dbReference>
<gene>
    <name evidence="1" type="ORF">RT717_21125</name>
</gene>
<dbReference type="PANTHER" id="PTHR43861">
    <property type="entry name" value="TRANS-ACONITATE 2-METHYLTRANSFERASE-RELATED"/>
    <property type="match status" value="1"/>
</dbReference>
<evidence type="ECO:0000313" key="1">
    <source>
        <dbReference type="EMBL" id="WOK05582.1"/>
    </source>
</evidence>
<dbReference type="RefSeq" id="WP_317488340.1">
    <property type="nucleotide sequence ID" value="NZ_CP136051.1"/>
</dbReference>
<protein>
    <submittedName>
        <fullName evidence="1">Class I SAM-dependent methyltransferase</fullName>
        <ecNumber evidence="1">2.1.1.-</ecNumber>
    </submittedName>
</protein>
<keyword evidence="1" id="KW-0489">Methyltransferase</keyword>
<accession>A0ABZ0IKN1</accession>
<keyword evidence="2" id="KW-1185">Reference proteome</keyword>